<evidence type="ECO:0000313" key="1">
    <source>
        <dbReference type="EMBL" id="KAJ4972533.1"/>
    </source>
</evidence>
<accession>A0A9Q0KKX9</accession>
<name>A0A9Q0KKX9_9MAGN</name>
<dbReference type="AlphaFoldDB" id="A0A9Q0KKX9"/>
<protein>
    <submittedName>
        <fullName evidence="1">Uncharacterized protein</fullName>
    </submittedName>
</protein>
<dbReference type="Proteomes" id="UP001141806">
    <property type="component" value="Unassembled WGS sequence"/>
</dbReference>
<gene>
    <name evidence="1" type="ORF">NE237_005707</name>
</gene>
<sequence length="179" mass="20366">MLIHNPRNHNEMSEYFLIFCCNYIFLQLLKITVGIPGGIWSLGEAPGSHDLSPEHFSPISVELNGTVLEVCSLLPPATLPHVCSLRPPVTPQLSPLFEFGVYFWENLLTKKALFRFWKHCIVHLVIDGREWDYLLDVLKLLAIWTRNKTQFVSKFCLQSNSENTGDPGVAVLCKQLDLN</sequence>
<organism evidence="1 2">
    <name type="scientific">Protea cynaroides</name>
    <dbReference type="NCBI Taxonomy" id="273540"/>
    <lineage>
        <taxon>Eukaryota</taxon>
        <taxon>Viridiplantae</taxon>
        <taxon>Streptophyta</taxon>
        <taxon>Embryophyta</taxon>
        <taxon>Tracheophyta</taxon>
        <taxon>Spermatophyta</taxon>
        <taxon>Magnoliopsida</taxon>
        <taxon>Proteales</taxon>
        <taxon>Proteaceae</taxon>
        <taxon>Protea</taxon>
    </lineage>
</organism>
<proteinExistence type="predicted"/>
<dbReference type="EMBL" id="JAMYWD010000004">
    <property type="protein sequence ID" value="KAJ4972533.1"/>
    <property type="molecule type" value="Genomic_DNA"/>
</dbReference>
<comment type="caution">
    <text evidence="1">The sequence shown here is derived from an EMBL/GenBank/DDBJ whole genome shotgun (WGS) entry which is preliminary data.</text>
</comment>
<keyword evidence="2" id="KW-1185">Reference proteome</keyword>
<evidence type="ECO:0000313" key="2">
    <source>
        <dbReference type="Proteomes" id="UP001141806"/>
    </source>
</evidence>
<reference evidence="1" key="1">
    <citation type="journal article" date="2023" name="Plant J.">
        <title>The genome of the king protea, Protea cynaroides.</title>
        <authorList>
            <person name="Chang J."/>
            <person name="Duong T.A."/>
            <person name="Schoeman C."/>
            <person name="Ma X."/>
            <person name="Roodt D."/>
            <person name="Barker N."/>
            <person name="Li Z."/>
            <person name="Van de Peer Y."/>
            <person name="Mizrachi E."/>
        </authorList>
    </citation>
    <scope>NUCLEOTIDE SEQUENCE</scope>
    <source>
        <tissue evidence="1">Young leaves</tissue>
    </source>
</reference>